<feature type="region of interest" description="Disordered" evidence="6">
    <location>
        <begin position="720"/>
        <end position="753"/>
    </location>
</feature>
<dbReference type="Gene3D" id="3.30.420.40">
    <property type="match status" value="2"/>
</dbReference>
<dbReference type="Pfam" id="PF02782">
    <property type="entry name" value="FGGY_C"/>
    <property type="match status" value="1"/>
</dbReference>
<dbReference type="InterPro" id="IPR018485">
    <property type="entry name" value="FGGY_C"/>
</dbReference>
<evidence type="ECO:0000256" key="3">
    <source>
        <dbReference type="ARBA" id="ARBA00022679"/>
    </source>
</evidence>
<organism evidence="9 10">
    <name type="scientific">Diacronema lutheri</name>
    <name type="common">Unicellular marine alga</name>
    <name type="synonym">Monochrysis lutheri</name>
    <dbReference type="NCBI Taxonomy" id="2081491"/>
    <lineage>
        <taxon>Eukaryota</taxon>
        <taxon>Haptista</taxon>
        <taxon>Haptophyta</taxon>
        <taxon>Pavlovophyceae</taxon>
        <taxon>Pavlovales</taxon>
        <taxon>Pavlovaceae</taxon>
        <taxon>Diacronema</taxon>
    </lineage>
</organism>
<protein>
    <recommendedName>
        <fullName evidence="2">glycerol kinase</fullName>
        <ecNumber evidence="2">2.7.1.30</ecNumber>
    </recommendedName>
</protein>
<dbReference type="Pfam" id="PF00370">
    <property type="entry name" value="FGGY_N"/>
    <property type="match status" value="1"/>
</dbReference>
<dbReference type="Proteomes" id="UP000751190">
    <property type="component" value="Unassembled WGS sequence"/>
</dbReference>
<evidence type="ECO:0000256" key="2">
    <source>
        <dbReference type="ARBA" id="ARBA00012099"/>
    </source>
</evidence>
<evidence type="ECO:0000259" key="7">
    <source>
        <dbReference type="Pfam" id="PF00370"/>
    </source>
</evidence>
<dbReference type="SUPFAM" id="SSF53067">
    <property type="entry name" value="Actin-like ATPase domain"/>
    <property type="match status" value="2"/>
</dbReference>
<feature type="compositionally biased region" description="Gly residues" evidence="6">
    <location>
        <begin position="733"/>
        <end position="748"/>
    </location>
</feature>
<dbReference type="EC" id="2.7.1.30" evidence="2"/>
<name>A0A8J6CA66_DIALT</name>
<dbReference type="GO" id="GO:0004370">
    <property type="term" value="F:glycerol kinase activity"/>
    <property type="evidence" value="ECO:0007669"/>
    <property type="project" value="UniProtKB-EC"/>
</dbReference>
<evidence type="ECO:0000256" key="1">
    <source>
        <dbReference type="ARBA" id="ARBA00005190"/>
    </source>
</evidence>
<dbReference type="UniPathway" id="UPA00618">
    <property type="reaction ID" value="UER00672"/>
</dbReference>
<dbReference type="EMBL" id="JAGTXO010000015">
    <property type="protein sequence ID" value="KAG8463761.1"/>
    <property type="molecule type" value="Genomic_DNA"/>
</dbReference>
<keyword evidence="4 5" id="KW-0418">Kinase</keyword>
<evidence type="ECO:0000256" key="5">
    <source>
        <dbReference type="RuleBase" id="RU003733"/>
    </source>
</evidence>
<comment type="pathway">
    <text evidence="1">Polyol metabolism; glycerol degradation via glycerol kinase pathway; sn-glycerol 3-phosphate from glycerol: step 1/1.</text>
</comment>
<dbReference type="OrthoDB" id="5576671at2759"/>
<comment type="similarity">
    <text evidence="5">Belongs to the FGGY kinase family.</text>
</comment>
<dbReference type="AlphaFoldDB" id="A0A8J6CA66"/>
<gene>
    <name evidence="9" type="ORF">KFE25_004034</name>
</gene>
<dbReference type="InterPro" id="IPR043129">
    <property type="entry name" value="ATPase_NBD"/>
</dbReference>
<proteinExistence type="inferred from homology"/>
<comment type="caution">
    <text evidence="9">The sequence shown here is derived from an EMBL/GenBank/DDBJ whole genome shotgun (WGS) entry which is preliminary data.</text>
</comment>
<keyword evidence="10" id="KW-1185">Reference proteome</keyword>
<keyword evidence="3 5" id="KW-0808">Transferase</keyword>
<sequence length="1226" mass="120229">MAAGLAVDVIFAVDAGTTALKATAISRDGSAPVSAERPIRTYTLPAGGVEQCADEWWGAFRDVMAELCAAAVVRGLRPIALALSGQMQDAIFVDEFARPLRRVILYSDTRARAEAAGVAARAAADGGRPMAERLAGFKGAASLLPKLLWVRAHEPGTLARAACLLLGAHSFLCARLLAADGVAPGENGADARARGRRRRFFTDATTASVCGLVDPATGDWAVAQLEHLCARSGGAAAAPPPIRWADLLPAIVRADRAVGTMSERAAAELGLGCAVLARLPLFHSCGDAGAVTIGVGAGAAGGLYAYLGTSGWVAHTREAAARLEARAAPREGIFTLAHPLPHARPHAPRAPSPDPSAASVEDGGHRAAAAAASGSAAAAAGRSRLELRAASCVSAGGNVEWLRALLAGHAHAAVTDGTVGTCAAPEIVGGKALDRGWEMTSASRPSYAAIDALAARAPPGSGGLLWAPWLAGERSPFTDPTARGCLLGVSHASGAAEMSRAVLEGVAFSTRALLDALLDAGTDEGAAARARARALVLCGGAAKSAIWAQILADVLDLPVTVAAAAESAGARGAAILAAQPDGLGWFSRLDPPGFCPLGETFRPTGDPAVRALLDAHYALHARLHGALRETFAGLAAAGAAHAAARAAAASAATARPRQLLVRAAPRTGWPTLLVCAAPRTGWPASSARAARVFEEMASGTGGELADEFLAAGQPPPLARLCADAEPPPAAGGRSRGGGGGDEGAGAGAGAAAPADGGSSAAVGPALLERAAGAEPAGARGAAAALSIAVDELSCWVCTRAAVVGAADARGSGALASAAAAGCDARAGAALLAAALAPYAALVHAPVPPLVRALSGDGAPDTADAHARPTGRPRAARAPRGRALEGARRELGRCRALALELVAALARGAVSVALGAERRQLGARLAAAVFAAEPLDGRDLSRAAAAHGGAPNDVAARALAFALLPLTHGARALRGAEPSAELRAAAGALDDGELRGVASLLSPLLPTAAVAAAAAAADEAGDERAVAGERAQRLFARAAAGGDASARASSACALAAAALDGARGARVALLGAAAGEALCDARLAGAGAEDVAAAALPRGALGQLALRGARERAGCGGAAAADGAHGAAAGAFERLARAACGALGGGPEAHAAVAAALVDAAGAAGCGADPTVDAHAREAAALLLRTAGAPGAGGGGRGAASDDARCAAVLRAWPQGHGPGLPSGGGE</sequence>
<reference evidence="9" key="1">
    <citation type="submission" date="2021-05" db="EMBL/GenBank/DDBJ databases">
        <title>The genome of the haptophyte Pavlova lutheri (Diacronema luteri, Pavlovales) - a model for lipid biosynthesis in eukaryotic algae.</title>
        <authorList>
            <person name="Hulatt C.J."/>
            <person name="Posewitz M.C."/>
        </authorList>
    </citation>
    <scope>NUCLEOTIDE SEQUENCE</scope>
    <source>
        <strain evidence="9">NIVA-4/92</strain>
    </source>
</reference>
<dbReference type="InterPro" id="IPR018484">
    <property type="entry name" value="FGGY_N"/>
</dbReference>
<dbReference type="GO" id="GO:0019563">
    <property type="term" value="P:glycerol catabolic process"/>
    <property type="evidence" value="ECO:0007669"/>
    <property type="project" value="UniProtKB-UniPathway"/>
</dbReference>
<dbReference type="PANTHER" id="PTHR43095">
    <property type="entry name" value="SUGAR KINASE"/>
    <property type="match status" value="1"/>
</dbReference>
<feature type="domain" description="Carbohydrate kinase FGGY C-terminal" evidence="8">
    <location>
        <begin position="392"/>
        <end position="578"/>
    </location>
</feature>
<dbReference type="PROSITE" id="PS00445">
    <property type="entry name" value="FGGY_KINASES_2"/>
    <property type="match status" value="1"/>
</dbReference>
<accession>A0A8J6CA66</accession>
<feature type="region of interest" description="Disordered" evidence="6">
    <location>
        <begin position="855"/>
        <end position="881"/>
    </location>
</feature>
<feature type="domain" description="Carbohydrate kinase FGGY N-terminal" evidence="7">
    <location>
        <begin position="10"/>
        <end position="273"/>
    </location>
</feature>
<evidence type="ECO:0000313" key="9">
    <source>
        <dbReference type="EMBL" id="KAG8463761.1"/>
    </source>
</evidence>
<dbReference type="InterPro" id="IPR018483">
    <property type="entry name" value="Carb_kinase_FGGY_CS"/>
</dbReference>
<feature type="region of interest" description="Disordered" evidence="6">
    <location>
        <begin position="340"/>
        <end position="365"/>
    </location>
</feature>
<evidence type="ECO:0000256" key="4">
    <source>
        <dbReference type="ARBA" id="ARBA00022777"/>
    </source>
</evidence>
<dbReference type="InterPro" id="IPR050406">
    <property type="entry name" value="FGGY_Carb_Kinase"/>
</dbReference>
<evidence type="ECO:0000259" key="8">
    <source>
        <dbReference type="Pfam" id="PF02782"/>
    </source>
</evidence>
<feature type="compositionally biased region" description="Basic residues" evidence="6">
    <location>
        <begin position="868"/>
        <end position="879"/>
    </location>
</feature>
<evidence type="ECO:0000313" key="10">
    <source>
        <dbReference type="Proteomes" id="UP000751190"/>
    </source>
</evidence>
<dbReference type="PANTHER" id="PTHR43095:SF5">
    <property type="entry name" value="XYLULOSE KINASE"/>
    <property type="match status" value="1"/>
</dbReference>
<evidence type="ECO:0000256" key="6">
    <source>
        <dbReference type="SAM" id="MobiDB-lite"/>
    </source>
</evidence>